<evidence type="ECO:0000256" key="3">
    <source>
        <dbReference type="ARBA" id="ARBA00022525"/>
    </source>
</evidence>
<dbReference type="AlphaFoldDB" id="A0A8C6KMR9"/>
<dbReference type="Pfam" id="PF08107">
    <property type="entry name" value="Antimicrobial12"/>
    <property type="match status" value="1"/>
</dbReference>
<accession>A0A8C6KMR9</accession>
<evidence type="ECO:0000256" key="4">
    <source>
        <dbReference type="ARBA" id="ARBA00022529"/>
    </source>
</evidence>
<reference evidence="7" key="1">
    <citation type="submission" date="2014-08" db="EMBL/GenBank/DDBJ databases">
        <authorList>
            <person name="Senf B."/>
            <person name="Petzold A."/>
            <person name="Downie B.R."/>
            <person name="Koch P."/>
            <person name="Platzer M."/>
        </authorList>
    </citation>
    <scope>NUCLEOTIDE SEQUENCE [LARGE SCALE GENOMIC DNA]</scope>
    <source>
        <strain evidence="7">GRZ</strain>
    </source>
</reference>
<dbReference type="Proteomes" id="UP000694548">
    <property type="component" value="Chromosome sgr04"/>
</dbReference>
<comment type="similarity">
    <text evidence="2">Belongs to the pleurocidin family.</text>
</comment>
<evidence type="ECO:0000256" key="6">
    <source>
        <dbReference type="SAM" id="SignalP"/>
    </source>
</evidence>
<protein>
    <submittedName>
        <fullName evidence="7">Uncharacterized protein</fullName>
    </submittedName>
</protein>
<keyword evidence="8" id="KW-1185">Reference proteome</keyword>
<keyword evidence="5" id="KW-0044">Antibiotic</keyword>
<name>A0A8C6KMR9_NOTFU</name>
<comment type="subcellular location">
    <subcellularLocation>
        <location evidence="1">Secreted</location>
    </subcellularLocation>
</comment>
<organism evidence="7 8">
    <name type="scientific">Nothobranchius furzeri</name>
    <name type="common">Turquoise killifish</name>
    <dbReference type="NCBI Taxonomy" id="105023"/>
    <lineage>
        <taxon>Eukaryota</taxon>
        <taxon>Metazoa</taxon>
        <taxon>Chordata</taxon>
        <taxon>Craniata</taxon>
        <taxon>Vertebrata</taxon>
        <taxon>Euteleostomi</taxon>
        <taxon>Actinopterygii</taxon>
        <taxon>Neopterygii</taxon>
        <taxon>Teleostei</taxon>
        <taxon>Neoteleostei</taxon>
        <taxon>Acanthomorphata</taxon>
        <taxon>Ovalentaria</taxon>
        <taxon>Atherinomorphae</taxon>
        <taxon>Cyprinodontiformes</taxon>
        <taxon>Nothobranchiidae</taxon>
        <taxon>Nothobranchius</taxon>
    </lineage>
</organism>
<evidence type="ECO:0000256" key="2">
    <source>
        <dbReference type="ARBA" id="ARBA00007419"/>
    </source>
</evidence>
<keyword evidence="3" id="KW-0964">Secreted</keyword>
<feature type="signal peptide" evidence="6">
    <location>
        <begin position="1"/>
        <end position="22"/>
    </location>
</feature>
<reference evidence="7" key="3">
    <citation type="submission" date="2025-09" db="UniProtKB">
        <authorList>
            <consortium name="Ensembl"/>
        </authorList>
    </citation>
    <scope>IDENTIFICATION</scope>
</reference>
<evidence type="ECO:0000313" key="7">
    <source>
        <dbReference type="Ensembl" id="ENSNFUP00015007037.1"/>
    </source>
</evidence>
<keyword evidence="6" id="KW-0732">Signal</keyword>
<sequence length="84" mass="9854">MKSTMAFLLLFMVVLMAQPSEGFLGFILQALPHVAIQNGDERKAEQHLDQQHLDQDNQLDQEQQWDQMLQKCSFNIKIARNRFH</sequence>
<evidence type="ECO:0000256" key="1">
    <source>
        <dbReference type="ARBA" id="ARBA00004613"/>
    </source>
</evidence>
<evidence type="ECO:0000256" key="5">
    <source>
        <dbReference type="ARBA" id="ARBA00023022"/>
    </source>
</evidence>
<dbReference type="InterPro" id="IPR012515">
    <property type="entry name" value="Antimicrobial12"/>
</dbReference>
<keyword evidence="4" id="KW-0929">Antimicrobial</keyword>
<evidence type="ECO:0000313" key="8">
    <source>
        <dbReference type="Proteomes" id="UP000694548"/>
    </source>
</evidence>
<dbReference type="Ensembl" id="ENSNFUT00015007401.1">
    <property type="protein sequence ID" value="ENSNFUP00015007037.1"/>
    <property type="gene ID" value="ENSNFUG00015003483.1"/>
</dbReference>
<reference evidence="7" key="2">
    <citation type="submission" date="2025-08" db="UniProtKB">
        <authorList>
            <consortium name="Ensembl"/>
        </authorList>
    </citation>
    <scope>IDENTIFICATION</scope>
</reference>
<dbReference type="GeneTree" id="ENSGT01010000229262"/>
<dbReference type="GO" id="GO:0005576">
    <property type="term" value="C:extracellular region"/>
    <property type="evidence" value="ECO:0007669"/>
    <property type="project" value="UniProtKB-SubCell"/>
</dbReference>
<feature type="chain" id="PRO_5034640443" evidence="6">
    <location>
        <begin position="23"/>
        <end position="84"/>
    </location>
</feature>
<proteinExistence type="inferred from homology"/>
<dbReference type="GO" id="GO:0042742">
    <property type="term" value="P:defense response to bacterium"/>
    <property type="evidence" value="ECO:0007669"/>
    <property type="project" value="UniProtKB-KW"/>
</dbReference>